<evidence type="ECO:0000256" key="4">
    <source>
        <dbReference type="ARBA" id="ARBA00023163"/>
    </source>
</evidence>
<dbReference type="SUPFAM" id="SSF53850">
    <property type="entry name" value="Periplasmic binding protein-like II"/>
    <property type="match status" value="1"/>
</dbReference>
<evidence type="ECO:0000313" key="6">
    <source>
        <dbReference type="EMBL" id="OZI61142.1"/>
    </source>
</evidence>
<dbReference type="Gene3D" id="3.40.190.290">
    <property type="match status" value="1"/>
</dbReference>
<dbReference type="PANTHER" id="PTHR30126">
    <property type="entry name" value="HTH-TYPE TRANSCRIPTIONAL REGULATOR"/>
    <property type="match status" value="1"/>
</dbReference>
<organism evidence="6 7">
    <name type="scientific">Bordetella genomosp. 11</name>
    <dbReference type="NCBI Taxonomy" id="1416808"/>
    <lineage>
        <taxon>Bacteria</taxon>
        <taxon>Pseudomonadati</taxon>
        <taxon>Pseudomonadota</taxon>
        <taxon>Betaproteobacteria</taxon>
        <taxon>Burkholderiales</taxon>
        <taxon>Alcaligenaceae</taxon>
        <taxon>Bordetella</taxon>
    </lineage>
</organism>
<dbReference type="Pfam" id="PF00126">
    <property type="entry name" value="HTH_1"/>
    <property type="match status" value="1"/>
</dbReference>
<dbReference type="GO" id="GO:0003700">
    <property type="term" value="F:DNA-binding transcription factor activity"/>
    <property type="evidence" value="ECO:0007669"/>
    <property type="project" value="InterPro"/>
</dbReference>
<comment type="caution">
    <text evidence="6">The sequence shown here is derived from an EMBL/GenBank/DDBJ whole genome shotgun (WGS) entry which is preliminary data.</text>
</comment>
<evidence type="ECO:0000256" key="3">
    <source>
        <dbReference type="ARBA" id="ARBA00023125"/>
    </source>
</evidence>
<dbReference type="FunFam" id="1.10.10.10:FF:000001">
    <property type="entry name" value="LysR family transcriptional regulator"/>
    <property type="match status" value="1"/>
</dbReference>
<dbReference type="InterPro" id="IPR005119">
    <property type="entry name" value="LysR_subst-bd"/>
</dbReference>
<dbReference type="EMBL" id="NEVS01000004">
    <property type="protein sequence ID" value="OZI61142.1"/>
    <property type="molecule type" value="Genomic_DNA"/>
</dbReference>
<dbReference type="PROSITE" id="PS50931">
    <property type="entry name" value="HTH_LYSR"/>
    <property type="match status" value="1"/>
</dbReference>
<dbReference type="AlphaFoldDB" id="A0A261UIE2"/>
<dbReference type="Pfam" id="PF03466">
    <property type="entry name" value="LysR_substrate"/>
    <property type="match status" value="1"/>
</dbReference>
<dbReference type="RefSeq" id="WP_094842550.1">
    <property type="nucleotide sequence ID" value="NZ_NEVS01000004.1"/>
</dbReference>
<evidence type="ECO:0000256" key="1">
    <source>
        <dbReference type="ARBA" id="ARBA00009437"/>
    </source>
</evidence>
<keyword evidence="4" id="KW-0804">Transcription</keyword>
<dbReference type="GO" id="GO:0000976">
    <property type="term" value="F:transcription cis-regulatory region binding"/>
    <property type="evidence" value="ECO:0007669"/>
    <property type="project" value="TreeGrafter"/>
</dbReference>
<name>A0A261UIE2_9BORD</name>
<dbReference type="PANTHER" id="PTHR30126:SF40">
    <property type="entry name" value="HTH-TYPE TRANSCRIPTIONAL REGULATOR GLTR"/>
    <property type="match status" value="1"/>
</dbReference>
<feature type="domain" description="HTH lysR-type" evidence="5">
    <location>
        <begin position="1"/>
        <end position="58"/>
    </location>
</feature>
<keyword evidence="3" id="KW-0238">DNA-binding</keyword>
<accession>A0A261UIE2</accession>
<dbReference type="Proteomes" id="UP000215767">
    <property type="component" value="Unassembled WGS sequence"/>
</dbReference>
<proteinExistence type="inferred from homology"/>
<sequence>MDVADLKTLAAVARHGSMNKAAGELHTVQSNVTARIRALEDEIGVPLFQRHARGVTITAAGQRMLPFVGRIARLLAEAQAAAKDDGAPGGALVLGGLETTTALRLAPLLTEFARAYPEVRLTLGTGTTSGLLRDVVECRLDGAFVSGPIDHPEVHQERLFTEELVLVTSPAIRSIKDLANVADLKTIVFQRGCSYRQRLETLLAGMGIVVARPLEFGSLDAIVSCAGAGVGVTLLPRGVVQSAFEAGRVSMHRLPRDQARAETLFIRRADSYVSSALTAFLDIARRFHRVPEKDRAPVPISTLAPRKRA</sequence>
<dbReference type="OrthoDB" id="464481at2"/>
<evidence type="ECO:0000256" key="2">
    <source>
        <dbReference type="ARBA" id="ARBA00023015"/>
    </source>
</evidence>
<reference evidence="7" key="1">
    <citation type="submission" date="2017-05" db="EMBL/GenBank/DDBJ databases">
        <title>Complete and WGS of Bordetella genogroups.</title>
        <authorList>
            <person name="Spilker T."/>
            <person name="Lipuma J."/>
        </authorList>
    </citation>
    <scope>NUCLEOTIDE SEQUENCE [LARGE SCALE GENOMIC DNA]</scope>
    <source>
        <strain evidence="7">AU8856</strain>
    </source>
</reference>
<dbReference type="InterPro" id="IPR000847">
    <property type="entry name" value="LysR_HTH_N"/>
</dbReference>
<dbReference type="PRINTS" id="PR00039">
    <property type="entry name" value="HTHLYSR"/>
</dbReference>
<gene>
    <name evidence="6" type="ORF">CAL28_17520</name>
</gene>
<keyword evidence="7" id="KW-1185">Reference proteome</keyword>
<protein>
    <submittedName>
        <fullName evidence="6">LysR family transcriptional regulator</fullName>
    </submittedName>
</protein>
<dbReference type="InterPro" id="IPR036388">
    <property type="entry name" value="WH-like_DNA-bd_sf"/>
</dbReference>
<dbReference type="CDD" id="cd08442">
    <property type="entry name" value="PBP2_YofA_SoxR_like"/>
    <property type="match status" value="1"/>
</dbReference>
<dbReference type="SUPFAM" id="SSF46785">
    <property type="entry name" value="Winged helix' DNA-binding domain"/>
    <property type="match status" value="1"/>
</dbReference>
<dbReference type="Gene3D" id="1.10.10.10">
    <property type="entry name" value="Winged helix-like DNA-binding domain superfamily/Winged helix DNA-binding domain"/>
    <property type="match status" value="1"/>
</dbReference>
<evidence type="ECO:0000313" key="7">
    <source>
        <dbReference type="Proteomes" id="UP000215767"/>
    </source>
</evidence>
<keyword evidence="2" id="KW-0805">Transcription regulation</keyword>
<evidence type="ECO:0000259" key="5">
    <source>
        <dbReference type="PROSITE" id="PS50931"/>
    </source>
</evidence>
<dbReference type="InterPro" id="IPR036390">
    <property type="entry name" value="WH_DNA-bd_sf"/>
</dbReference>
<comment type="similarity">
    <text evidence="1">Belongs to the LysR transcriptional regulatory family.</text>
</comment>